<dbReference type="Gene3D" id="1.25.40.180">
    <property type="match status" value="1"/>
</dbReference>
<organism evidence="1">
    <name type="scientific">viral metagenome</name>
    <dbReference type="NCBI Taxonomy" id="1070528"/>
    <lineage>
        <taxon>unclassified sequences</taxon>
        <taxon>metagenomes</taxon>
        <taxon>organismal metagenomes</taxon>
    </lineage>
</organism>
<reference evidence="1" key="1">
    <citation type="journal article" date="2020" name="Nature">
        <title>Giant virus diversity and host interactions through global metagenomics.</title>
        <authorList>
            <person name="Schulz F."/>
            <person name="Roux S."/>
            <person name="Paez-Espino D."/>
            <person name="Jungbluth S."/>
            <person name="Walsh D.A."/>
            <person name="Denef V.J."/>
            <person name="McMahon K.D."/>
            <person name="Konstantinidis K.T."/>
            <person name="Eloe-Fadrosh E.A."/>
            <person name="Kyrpides N.C."/>
            <person name="Woyke T."/>
        </authorList>
    </citation>
    <scope>NUCLEOTIDE SEQUENCE</scope>
    <source>
        <strain evidence="1">GVMAG-M-3300023174-134</strain>
    </source>
</reference>
<protein>
    <recommendedName>
        <fullName evidence="2">MIF4G domain-containing protein</fullName>
    </recommendedName>
</protein>
<dbReference type="AlphaFoldDB" id="A0A6C0DC62"/>
<dbReference type="EMBL" id="MN739578">
    <property type="protein sequence ID" value="QHT14002.1"/>
    <property type="molecule type" value="Genomic_DNA"/>
</dbReference>
<evidence type="ECO:0008006" key="2">
    <source>
        <dbReference type="Google" id="ProtNLM"/>
    </source>
</evidence>
<accession>A0A6C0DC62</accession>
<name>A0A6C0DC62_9ZZZZ</name>
<evidence type="ECO:0000313" key="1">
    <source>
        <dbReference type="EMBL" id="QHT14002.1"/>
    </source>
</evidence>
<sequence length="326" mass="38534">MDTTTYNLDNYKNIIVSGYEYKLPETIINIISNLSNELGVAFKENTKSNNLQEEYTGENKKYLKRNFGNKRVKPVVDEEQWEKIKAFKSTQIEQKEGIEKLINDVRVCLNKISNKNYETHRDTIIQYIKEIIENKETDTELFKIKKSIFEIASTNKFYSELYALLYKDLINTFDCFKENIEPFINEYIDSIQNINYVDPKVDYDKYCDYNKENDKRKAMSAFIVNLSKNDIVEKNTVINKIIYLEELVLSYCDTENKTNELEEITENLFILITKSLSILINEPNWELVINNIKHLAQMKTKEHKSLSSRALFKFMDILDSIKKEQK</sequence>
<proteinExistence type="predicted"/>